<dbReference type="KEGG" id="amur:ADH66_03115"/>
<evidence type="ECO:0000313" key="2">
    <source>
        <dbReference type="EMBL" id="QQR29026.1"/>
    </source>
</evidence>
<evidence type="ECO:0000313" key="1">
    <source>
        <dbReference type="EMBL" id="ASB39732.1"/>
    </source>
</evidence>
<reference evidence="3" key="2">
    <citation type="submission" date="2017-05" db="EMBL/GenBank/DDBJ databases">
        <title>Improved OligoMM genomes.</title>
        <authorList>
            <person name="Garzetti D."/>
        </authorList>
    </citation>
    <scope>NUCLEOTIDE SEQUENCE [LARGE SCALE GENOMIC DNA]</scope>
    <source>
        <strain evidence="3">KB18</strain>
    </source>
</reference>
<evidence type="ECO:0000313" key="4">
    <source>
        <dbReference type="Proteomes" id="UP000596035"/>
    </source>
</evidence>
<dbReference type="AlphaFoldDB" id="A0A1Z2XMS8"/>
<reference evidence="1" key="1">
    <citation type="journal article" date="2017" name="Genome Announc.">
        <title>High-Quality Whole-Genome Sequences of the Oligo-Mouse-Microbiota Bacterial Community.</title>
        <authorList>
            <person name="Garzetti D."/>
            <person name="Brugiroux S."/>
            <person name="Bunk B."/>
            <person name="Pukall R."/>
            <person name="McCoy K.D."/>
            <person name="Macpherson A.J."/>
            <person name="Stecher B."/>
        </authorList>
    </citation>
    <scope>NUCLEOTIDE SEQUENCE</scope>
    <source>
        <strain evidence="1">KB18</strain>
    </source>
</reference>
<sequence length="150" mass="16626">MAELQFVEDTVKALHSAMTGRTPEQIKAAEVLYILALSEYSKEPGFVAKLVGCFADGQTDEQLIAEVNAVFGTDLDPEDFSAIMNYANHQLVEVAKAQLGNVGGEPYWSWYGFPSRVECVRPTLDFVQVAEFVGVRSAKPRKLFDSHCDF</sequence>
<gene>
    <name evidence="1" type="ORF">ADH66_03115</name>
    <name evidence="2" type="ORF">I5Q82_13175</name>
</gene>
<keyword evidence="3" id="KW-1185">Reference proteome</keyword>
<reference evidence="2 4" key="3">
    <citation type="submission" date="2020-11" db="EMBL/GenBank/DDBJ databases">
        <title>Closed and high quality bacterial genomes of the OMM12 community.</title>
        <authorList>
            <person name="Marbouty M."/>
            <person name="Lamy-Besnier Q."/>
            <person name="Debarbieux L."/>
            <person name="Koszul R."/>
        </authorList>
    </citation>
    <scope>NUCLEOTIDE SEQUENCE [LARGE SCALE GENOMIC DNA]</scope>
    <source>
        <strain evidence="2 4">KB18</strain>
    </source>
</reference>
<dbReference type="EMBL" id="CP021422">
    <property type="protein sequence ID" value="ASB39732.1"/>
    <property type="molecule type" value="Genomic_DNA"/>
</dbReference>
<protein>
    <submittedName>
        <fullName evidence="2">Uncharacterized protein</fullName>
    </submittedName>
</protein>
<organism evidence="2 4">
    <name type="scientific">Acutalibacter muris</name>
    <dbReference type="NCBI Taxonomy" id="1796620"/>
    <lineage>
        <taxon>Bacteria</taxon>
        <taxon>Bacillati</taxon>
        <taxon>Bacillota</taxon>
        <taxon>Clostridia</taxon>
        <taxon>Eubacteriales</taxon>
        <taxon>Acutalibacteraceae</taxon>
        <taxon>Acutalibacter</taxon>
    </lineage>
</organism>
<dbReference type="RefSeq" id="WP_088364364.1">
    <property type="nucleotide sequence ID" value="NZ_CP021422.1"/>
</dbReference>
<accession>A0A1Z2XMS8</accession>
<dbReference type="EMBL" id="CP065321">
    <property type="protein sequence ID" value="QQR29026.1"/>
    <property type="molecule type" value="Genomic_DNA"/>
</dbReference>
<dbReference type="Proteomes" id="UP000196710">
    <property type="component" value="Chromosome"/>
</dbReference>
<dbReference type="Proteomes" id="UP000596035">
    <property type="component" value="Chromosome"/>
</dbReference>
<name>A0A1Z2XMS8_9FIRM</name>
<evidence type="ECO:0000313" key="3">
    <source>
        <dbReference type="Proteomes" id="UP000196710"/>
    </source>
</evidence>
<proteinExistence type="predicted"/>